<feature type="transmembrane region" description="Helical" evidence="3">
    <location>
        <begin position="244"/>
        <end position="267"/>
    </location>
</feature>
<organism evidence="4 5">
    <name type="scientific">Exidia glandulosa HHB12029</name>
    <dbReference type="NCBI Taxonomy" id="1314781"/>
    <lineage>
        <taxon>Eukaryota</taxon>
        <taxon>Fungi</taxon>
        <taxon>Dikarya</taxon>
        <taxon>Basidiomycota</taxon>
        <taxon>Agaricomycotina</taxon>
        <taxon>Agaricomycetes</taxon>
        <taxon>Auriculariales</taxon>
        <taxon>Exidiaceae</taxon>
        <taxon>Exidia</taxon>
    </lineage>
</organism>
<dbReference type="EMBL" id="KV426256">
    <property type="protein sequence ID" value="KZV83762.1"/>
    <property type="molecule type" value="Genomic_DNA"/>
</dbReference>
<sequence>MEPPEAASTTSASLAIPSGTDEPRKIASVKRMSALLRSSSSSAETGEEISSTSAPLSRDAVRAESKVACTDNGKPTTRFALPSSTVTASRVTLSSTRPTIYAVKKAVVENSDVKYAKAVLDATNEKIRADKLESQVTELLKRARTTDSDTIKLISEHETVIFGLHTELEAKAKQVLKLQDQLAVANMALQVAASAAQEQTDLARQERDSLERRADSSKNALDEALLGNAELESLCRRHDQVQQWMMVLIVVLMYIGIMLGVLCFCLMSRFVF</sequence>
<dbReference type="InParanoid" id="A0A165D4E3"/>
<accession>A0A165D4E3</accession>
<dbReference type="AlphaFoldDB" id="A0A165D4E3"/>
<keyword evidence="5" id="KW-1185">Reference proteome</keyword>
<proteinExistence type="predicted"/>
<dbReference type="Proteomes" id="UP000077266">
    <property type="component" value="Unassembled WGS sequence"/>
</dbReference>
<feature type="coiled-coil region" evidence="1">
    <location>
        <begin position="193"/>
        <end position="220"/>
    </location>
</feature>
<reference evidence="4 5" key="1">
    <citation type="journal article" date="2016" name="Mol. Biol. Evol.">
        <title>Comparative Genomics of Early-Diverging Mushroom-Forming Fungi Provides Insights into the Origins of Lignocellulose Decay Capabilities.</title>
        <authorList>
            <person name="Nagy L.G."/>
            <person name="Riley R."/>
            <person name="Tritt A."/>
            <person name="Adam C."/>
            <person name="Daum C."/>
            <person name="Floudas D."/>
            <person name="Sun H."/>
            <person name="Yadav J.S."/>
            <person name="Pangilinan J."/>
            <person name="Larsson K.H."/>
            <person name="Matsuura K."/>
            <person name="Barry K."/>
            <person name="Labutti K."/>
            <person name="Kuo R."/>
            <person name="Ohm R.A."/>
            <person name="Bhattacharya S.S."/>
            <person name="Shirouzu T."/>
            <person name="Yoshinaga Y."/>
            <person name="Martin F.M."/>
            <person name="Grigoriev I.V."/>
            <person name="Hibbett D.S."/>
        </authorList>
    </citation>
    <scope>NUCLEOTIDE SEQUENCE [LARGE SCALE GENOMIC DNA]</scope>
    <source>
        <strain evidence="4 5">HHB12029</strain>
    </source>
</reference>
<protein>
    <submittedName>
        <fullName evidence="4">Uncharacterized protein</fullName>
    </submittedName>
</protein>
<keyword evidence="3" id="KW-0812">Transmembrane</keyword>
<keyword evidence="1" id="KW-0175">Coiled coil</keyword>
<evidence type="ECO:0000256" key="3">
    <source>
        <dbReference type="SAM" id="Phobius"/>
    </source>
</evidence>
<name>A0A165D4E3_EXIGL</name>
<feature type="compositionally biased region" description="Low complexity" evidence="2">
    <location>
        <begin position="37"/>
        <end position="54"/>
    </location>
</feature>
<keyword evidence="3" id="KW-0472">Membrane</keyword>
<evidence type="ECO:0000313" key="4">
    <source>
        <dbReference type="EMBL" id="KZV83762.1"/>
    </source>
</evidence>
<keyword evidence="3" id="KW-1133">Transmembrane helix</keyword>
<gene>
    <name evidence="4" type="ORF">EXIGLDRAFT_777254</name>
</gene>
<feature type="region of interest" description="Disordered" evidence="2">
    <location>
        <begin position="1"/>
        <end position="25"/>
    </location>
</feature>
<feature type="region of interest" description="Disordered" evidence="2">
    <location>
        <begin position="37"/>
        <end position="57"/>
    </location>
</feature>
<evidence type="ECO:0000313" key="5">
    <source>
        <dbReference type="Proteomes" id="UP000077266"/>
    </source>
</evidence>
<evidence type="ECO:0000256" key="2">
    <source>
        <dbReference type="SAM" id="MobiDB-lite"/>
    </source>
</evidence>
<evidence type="ECO:0000256" key="1">
    <source>
        <dbReference type="SAM" id="Coils"/>
    </source>
</evidence>